<dbReference type="Proteomes" id="UP000199236">
    <property type="component" value="Unassembled WGS sequence"/>
</dbReference>
<accession>A0A1I5JYG3</accession>
<name>A0A1I5JYG3_9HYPH</name>
<gene>
    <name evidence="1" type="ORF">SAMN04488056_112164</name>
</gene>
<evidence type="ECO:0000313" key="1">
    <source>
        <dbReference type="EMBL" id="SFO77818.1"/>
    </source>
</evidence>
<sequence>MVATNRVIFGALNIVAHPHPKGIYPKLLEVASKYTVNFRGVEFATISKPRIVEDGIYVGVIYVWTEVNKDEPAIDKLKLEEIDFDDSGVKIPDNIGLNLKTFYYALREKDHLLVVETKNELKKTFSVKTAHKFFENIFTRSMETLDIKEVYATIIPAEGTLKSIFNMYSLYKVVIDLKRPNPDDHNAAQRRVLRNLESQNAARQTIALVAASRQEGLDLNEDNKLIASVAEYSGNVVGEGRGIEGEKLKISTNKIPKLVEEVLEDEIGVRARIVNVCKRWLL</sequence>
<protein>
    <submittedName>
        <fullName evidence="1">Uncharacterized protein</fullName>
    </submittedName>
</protein>
<proteinExistence type="predicted"/>
<dbReference type="EMBL" id="FOVR01000012">
    <property type="protein sequence ID" value="SFO77818.1"/>
    <property type="molecule type" value="Genomic_DNA"/>
</dbReference>
<dbReference type="OrthoDB" id="7876985at2"/>
<organism evidence="1 2">
    <name type="scientific">Cohaesibacter marisflavi</name>
    <dbReference type="NCBI Taxonomy" id="655353"/>
    <lineage>
        <taxon>Bacteria</taxon>
        <taxon>Pseudomonadati</taxon>
        <taxon>Pseudomonadota</taxon>
        <taxon>Alphaproteobacteria</taxon>
        <taxon>Hyphomicrobiales</taxon>
        <taxon>Cohaesibacteraceae</taxon>
    </lineage>
</organism>
<dbReference type="AlphaFoldDB" id="A0A1I5JYG3"/>
<dbReference type="STRING" id="655353.SAMN04488056_112164"/>
<dbReference type="Pfam" id="PF15931">
    <property type="entry name" value="DUF4747"/>
    <property type="match status" value="1"/>
</dbReference>
<keyword evidence="2" id="KW-1185">Reference proteome</keyword>
<reference evidence="1 2" key="1">
    <citation type="submission" date="2016-10" db="EMBL/GenBank/DDBJ databases">
        <authorList>
            <person name="de Groot N.N."/>
        </authorList>
    </citation>
    <scope>NUCLEOTIDE SEQUENCE [LARGE SCALE GENOMIC DNA]</scope>
    <source>
        <strain evidence="1 2">CGMCC 1.9157</strain>
    </source>
</reference>
<dbReference type="InterPro" id="IPR031832">
    <property type="entry name" value="DUF4747"/>
</dbReference>
<dbReference type="RefSeq" id="WP_090074842.1">
    <property type="nucleotide sequence ID" value="NZ_FOVR01000012.1"/>
</dbReference>
<evidence type="ECO:0000313" key="2">
    <source>
        <dbReference type="Proteomes" id="UP000199236"/>
    </source>
</evidence>